<accession>A0A9X4BG27</accession>
<proteinExistence type="predicted"/>
<evidence type="ECO:0000313" key="3">
    <source>
        <dbReference type="Proteomes" id="UP001139971"/>
    </source>
</evidence>
<feature type="transmembrane region" description="Helical" evidence="1">
    <location>
        <begin position="135"/>
        <end position="153"/>
    </location>
</feature>
<keyword evidence="1" id="KW-1133">Transmembrane helix</keyword>
<evidence type="ECO:0000256" key="1">
    <source>
        <dbReference type="SAM" id="Phobius"/>
    </source>
</evidence>
<dbReference type="Proteomes" id="UP001139971">
    <property type="component" value="Unassembled WGS sequence"/>
</dbReference>
<gene>
    <name evidence="2" type="ORF">OD750_006120</name>
</gene>
<dbReference type="RefSeq" id="WP_263543375.1">
    <property type="nucleotide sequence ID" value="NZ_JAOVZO020000003.1"/>
</dbReference>
<reference evidence="2" key="1">
    <citation type="submission" date="2023-02" db="EMBL/GenBank/DDBJ databases">
        <title>Tahibacter soli sp. nov. isolated from soil.</title>
        <authorList>
            <person name="Baek J.H."/>
            <person name="Lee J.K."/>
            <person name="Choi D.G."/>
            <person name="Jeon C.O."/>
        </authorList>
    </citation>
    <scope>NUCLEOTIDE SEQUENCE</scope>
    <source>
        <strain evidence="2">BL</strain>
    </source>
</reference>
<name>A0A9X4BG27_9GAMM</name>
<sequence length="232" mass="25950">MTHEATGAAKETTLPRTLAARAWRQPALLLSFAYFATSAIGLWSSYWYYRAFGVPVLEFMAVTDFLAAGLRDPAFLFIIVFAVALSWVLGMPERWAARNPERVDALMQRWWWRWIVAPHWQARVRDRIGFVTGEGWLAVGIVWMSLWILFAYVTGQAKDIIKRDGGRVVAFSADAEVRAGLCAKPRLIGTTSLYVFLYCGESRTVEVVPVESVGRLTFALAAPDKATSEAVP</sequence>
<feature type="transmembrane region" description="Helical" evidence="1">
    <location>
        <begin position="26"/>
        <end position="43"/>
    </location>
</feature>
<dbReference type="EMBL" id="JAOVZO020000003">
    <property type="protein sequence ID" value="MDC8012120.1"/>
    <property type="molecule type" value="Genomic_DNA"/>
</dbReference>
<evidence type="ECO:0000313" key="2">
    <source>
        <dbReference type="EMBL" id="MDC8012120.1"/>
    </source>
</evidence>
<feature type="transmembrane region" description="Helical" evidence="1">
    <location>
        <begin position="74"/>
        <end position="92"/>
    </location>
</feature>
<organism evidence="2 3">
    <name type="scientific">Tahibacter soli</name>
    <dbReference type="NCBI Taxonomy" id="2983605"/>
    <lineage>
        <taxon>Bacteria</taxon>
        <taxon>Pseudomonadati</taxon>
        <taxon>Pseudomonadota</taxon>
        <taxon>Gammaproteobacteria</taxon>
        <taxon>Lysobacterales</taxon>
        <taxon>Rhodanobacteraceae</taxon>
        <taxon>Tahibacter</taxon>
    </lineage>
</organism>
<comment type="caution">
    <text evidence="2">The sequence shown here is derived from an EMBL/GenBank/DDBJ whole genome shotgun (WGS) entry which is preliminary data.</text>
</comment>
<dbReference type="AlphaFoldDB" id="A0A9X4BG27"/>
<keyword evidence="1" id="KW-0472">Membrane</keyword>
<protein>
    <submittedName>
        <fullName evidence="2">Uncharacterized protein</fullName>
    </submittedName>
</protein>
<keyword evidence="1" id="KW-0812">Transmembrane</keyword>
<keyword evidence="3" id="KW-1185">Reference proteome</keyword>